<dbReference type="FunFam" id="1.20.58.760:FF:000001">
    <property type="entry name" value="ATP-dependent zinc metalloprotease FtsH"/>
    <property type="match status" value="1"/>
</dbReference>
<keyword evidence="9" id="KW-1133">Transmembrane helix</keyword>
<dbReference type="InterPro" id="IPR003959">
    <property type="entry name" value="ATPase_AAA_core"/>
</dbReference>
<evidence type="ECO:0000259" key="15">
    <source>
        <dbReference type="Pfam" id="PF01434"/>
    </source>
</evidence>
<comment type="similarity">
    <text evidence="3">In the C-terminal section; belongs to the peptidase M41 family.</text>
</comment>
<reference evidence="17" key="1">
    <citation type="submission" date="2021-05" db="EMBL/GenBank/DDBJ databases">
        <title>Infant gut strain persistence is associated with maternal origin, phylogeny, and functional potential including surface adhesion and iron acquisition.</title>
        <authorList>
            <person name="Lou Y.C."/>
        </authorList>
    </citation>
    <scope>NUCLEOTIDE SEQUENCE</scope>
    <source>
        <strain evidence="17">L3_122_031G1_dasL3_122_031G1_maxbin2.maxbin.025s ta_sub</strain>
    </source>
</reference>
<comment type="caution">
    <text evidence="17">The sequence shown here is derived from an EMBL/GenBank/DDBJ whole genome shotgun (WGS) entry which is preliminary data.</text>
</comment>
<dbReference type="GO" id="GO:0046872">
    <property type="term" value="F:metal ion binding"/>
    <property type="evidence" value="ECO:0007669"/>
    <property type="project" value="UniProtKB-KW"/>
</dbReference>
<evidence type="ECO:0000256" key="3">
    <source>
        <dbReference type="ARBA" id="ARBA00010044"/>
    </source>
</evidence>
<organism evidence="17 18">
    <name type="scientific">Streptococcus vestibularis</name>
    <dbReference type="NCBI Taxonomy" id="1343"/>
    <lineage>
        <taxon>Bacteria</taxon>
        <taxon>Bacillati</taxon>
        <taxon>Bacillota</taxon>
        <taxon>Bacilli</taxon>
        <taxon>Lactobacillales</taxon>
        <taxon>Streptococcaceae</taxon>
        <taxon>Streptococcus</taxon>
    </lineage>
</organism>
<comment type="subcellular location">
    <subcellularLocation>
        <location evidence="2">Membrane</location>
    </subcellularLocation>
</comment>
<dbReference type="GO" id="GO:0004176">
    <property type="term" value="F:ATP-dependent peptidase activity"/>
    <property type="evidence" value="ECO:0007669"/>
    <property type="project" value="InterPro"/>
</dbReference>
<feature type="domain" description="Peptidase M41" evidence="15">
    <location>
        <begin position="122"/>
        <end position="308"/>
    </location>
</feature>
<dbReference type="GO" id="GO:0016887">
    <property type="term" value="F:ATP hydrolysis activity"/>
    <property type="evidence" value="ECO:0007669"/>
    <property type="project" value="InterPro"/>
</dbReference>
<evidence type="ECO:0000256" key="1">
    <source>
        <dbReference type="ARBA" id="ARBA00001947"/>
    </source>
</evidence>
<proteinExistence type="inferred from homology"/>
<dbReference type="GO" id="GO:0004222">
    <property type="term" value="F:metalloendopeptidase activity"/>
    <property type="evidence" value="ECO:0007669"/>
    <property type="project" value="InterPro"/>
</dbReference>
<keyword evidence="7" id="KW-0378">Hydrolase</keyword>
<evidence type="ECO:0000256" key="6">
    <source>
        <dbReference type="ARBA" id="ARBA00022723"/>
    </source>
</evidence>
<evidence type="ECO:0000256" key="12">
    <source>
        <dbReference type="RuleBase" id="RU003651"/>
    </source>
</evidence>
<evidence type="ECO:0000256" key="11">
    <source>
        <dbReference type="ARBA" id="ARBA00023136"/>
    </source>
</evidence>
<evidence type="ECO:0000259" key="14">
    <source>
        <dbReference type="Pfam" id="PF00004"/>
    </source>
</evidence>
<dbReference type="Gene3D" id="1.20.58.760">
    <property type="entry name" value="Peptidase M41"/>
    <property type="match status" value="1"/>
</dbReference>
<dbReference type="Gene3D" id="1.10.8.60">
    <property type="match status" value="1"/>
</dbReference>
<comment type="similarity">
    <text evidence="12">Belongs to the AAA ATPase family.</text>
</comment>
<dbReference type="Pfam" id="PF01434">
    <property type="entry name" value="Peptidase_M41"/>
    <property type="match status" value="1"/>
</dbReference>
<evidence type="ECO:0000313" key="18">
    <source>
        <dbReference type="Proteomes" id="UP000703822"/>
    </source>
</evidence>
<dbReference type="InterPro" id="IPR000642">
    <property type="entry name" value="Peptidase_M41"/>
</dbReference>
<evidence type="ECO:0000256" key="9">
    <source>
        <dbReference type="ARBA" id="ARBA00022989"/>
    </source>
</evidence>
<evidence type="ECO:0000256" key="10">
    <source>
        <dbReference type="ARBA" id="ARBA00023049"/>
    </source>
</evidence>
<dbReference type="InterPro" id="IPR037219">
    <property type="entry name" value="Peptidase_M41-like"/>
</dbReference>
<dbReference type="SUPFAM" id="SSF140990">
    <property type="entry name" value="FtsH protease domain-like"/>
    <property type="match status" value="1"/>
</dbReference>
<feature type="domain" description="ATPase AAA-type core" evidence="14">
    <location>
        <begin position="1"/>
        <end position="40"/>
    </location>
</feature>
<accession>A0A943LV99</accession>
<evidence type="ECO:0000256" key="7">
    <source>
        <dbReference type="ARBA" id="ARBA00022801"/>
    </source>
</evidence>
<feature type="domain" description="AAA ATPase AAA+ lid" evidence="16">
    <location>
        <begin position="63"/>
        <end position="107"/>
    </location>
</feature>
<feature type="compositionally biased region" description="Basic and acidic residues" evidence="13">
    <location>
        <begin position="325"/>
        <end position="347"/>
    </location>
</feature>
<dbReference type="InterPro" id="IPR003960">
    <property type="entry name" value="ATPase_AAA_CS"/>
</dbReference>
<name>A0A943LV99_STRVE</name>
<dbReference type="Pfam" id="PF00004">
    <property type="entry name" value="AAA"/>
    <property type="match status" value="1"/>
</dbReference>
<evidence type="ECO:0000256" key="5">
    <source>
        <dbReference type="ARBA" id="ARBA00022692"/>
    </source>
</evidence>
<evidence type="ECO:0000313" key="17">
    <source>
        <dbReference type="EMBL" id="MBS6098528.1"/>
    </source>
</evidence>
<keyword evidence="5" id="KW-0812">Transmembrane</keyword>
<dbReference type="Proteomes" id="UP000703822">
    <property type="component" value="Unassembled WGS sequence"/>
</dbReference>
<keyword evidence="4" id="KW-0645">Protease</keyword>
<protein>
    <submittedName>
        <fullName evidence="17">AAA family ATPase</fullName>
    </submittedName>
</protein>
<dbReference type="SUPFAM" id="SSF52540">
    <property type="entry name" value="P-loop containing nucleoside triphosphate hydrolases"/>
    <property type="match status" value="1"/>
</dbReference>
<dbReference type="InterPro" id="IPR041569">
    <property type="entry name" value="AAA_lid_3"/>
</dbReference>
<dbReference type="Pfam" id="PF17862">
    <property type="entry name" value="AAA_lid_3"/>
    <property type="match status" value="1"/>
</dbReference>
<dbReference type="PROSITE" id="PS00674">
    <property type="entry name" value="AAA"/>
    <property type="match status" value="1"/>
</dbReference>
<dbReference type="AlphaFoldDB" id="A0A943LV99"/>
<evidence type="ECO:0000256" key="13">
    <source>
        <dbReference type="SAM" id="MobiDB-lite"/>
    </source>
</evidence>
<gene>
    <name evidence="17" type="ORF">KH901_08865</name>
</gene>
<evidence type="ECO:0000256" key="4">
    <source>
        <dbReference type="ARBA" id="ARBA00022670"/>
    </source>
</evidence>
<dbReference type="InterPro" id="IPR027417">
    <property type="entry name" value="P-loop_NTPase"/>
</dbReference>
<evidence type="ECO:0000259" key="16">
    <source>
        <dbReference type="Pfam" id="PF17862"/>
    </source>
</evidence>
<feature type="non-terminal residue" evidence="17">
    <location>
        <position position="1"/>
    </location>
</feature>
<dbReference type="PANTHER" id="PTHR23076">
    <property type="entry name" value="METALLOPROTEASE M41 FTSH"/>
    <property type="match status" value="1"/>
</dbReference>
<evidence type="ECO:0000256" key="8">
    <source>
        <dbReference type="ARBA" id="ARBA00022833"/>
    </source>
</evidence>
<dbReference type="EMBL" id="JAHAGS010000285">
    <property type="protein sequence ID" value="MBS6098528.1"/>
    <property type="molecule type" value="Genomic_DNA"/>
</dbReference>
<dbReference type="PANTHER" id="PTHR23076:SF113">
    <property type="entry name" value="ATP-DEPENDENT ZINC METALLOPROTEASE FTSH 1, CHLOROPLASTIC-RELATED"/>
    <property type="match status" value="1"/>
</dbReference>
<dbReference type="GO" id="GO:0005524">
    <property type="term" value="F:ATP binding"/>
    <property type="evidence" value="ECO:0007669"/>
    <property type="project" value="UniProtKB-KW"/>
</dbReference>
<keyword evidence="11" id="KW-0472">Membrane</keyword>
<dbReference type="Gene3D" id="3.40.50.300">
    <property type="entry name" value="P-loop containing nucleotide triphosphate hydrolases"/>
    <property type="match status" value="1"/>
</dbReference>
<sequence length="347" mass="38262">EMDGFDGNENIIVIAATNRSDVLDPALLRPGRFDRKVLVGRPDVKGREAILKVHAKNKPLAEDVDLKVVAQQTPGFVGADLENVLNEAALVAARRSKTRIDASDIDEAEDRVIAGPSKKDRQVSEHDRKVVAYHEAGHTIVGLTLSSARDVHKVTIVPRGRAGGYMISLPKEDQMLSSKDELKEQLAGLMGGRVAEEIIFNVQTSGASNDFEQATQLARAMVTEYGMSEKLGPVQYEGNHAMNPGQFTPDKSYSAHTAQLIDEEIRSLLVEAHDRAAEIINENRDTHALIAEALLKYETLDAAQIKSIYETGKMPVDSLEDSEEDNHALSFDEVKERLENKNKDEEE</sequence>
<keyword evidence="6" id="KW-0479">Metal-binding</keyword>
<evidence type="ECO:0000256" key="2">
    <source>
        <dbReference type="ARBA" id="ARBA00004370"/>
    </source>
</evidence>
<dbReference type="FunFam" id="1.10.8.60:FF:000001">
    <property type="entry name" value="ATP-dependent zinc metalloprotease FtsH"/>
    <property type="match status" value="1"/>
</dbReference>
<keyword evidence="8" id="KW-0862">Zinc</keyword>
<dbReference type="GO" id="GO:0016020">
    <property type="term" value="C:membrane"/>
    <property type="evidence" value="ECO:0007669"/>
    <property type="project" value="UniProtKB-SubCell"/>
</dbReference>
<comment type="cofactor">
    <cofactor evidence="1">
        <name>Zn(2+)</name>
        <dbReference type="ChEBI" id="CHEBI:29105"/>
    </cofactor>
</comment>
<keyword evidence="12" id="KW-0547">Nucleotide-binding</keyword>
<keyword evidence="12" id="KW-0067">ATP-binding</keyword>
<keyword evidence="10" id="KW-0482">Metalloprotease</keyword>
<dbReference type="GO" id="GO:0006508">
    <property type="term" value="P:proteolysis"/>
    <property type="evidence" value="ECO:0007669"/>
    <property type="project" value="UniProtKB-KW"/>
</dbReference>
<feature type="region of interest" description="Disordered" evidence="13">
    <location>
        <begin position="316"/>
        <end position="347"/>
    </location>
</feature>